<proteinExistence type="inferred from homology"/>
<feature type="compositionally biased region" description="Basic and acidic residues" evidence="12">
    <location>
        <begin position="382"/>
        <end position="391"/>
    </location>
</feature>
<dbReference type="GO" id="GO:0003887">
    <property type="term" value="F:DNA-directed DNA polymerase activity"/>
    <property type="evidence" value="ECO:0007669"/>
    <property type="project" value="UniProtKB-EC"/>
</dbReference>
<keyword evidence="15" id="KW-1185">Reference proteome</keyword>
<dbReference type="InterPro" id="IPR012763">
    <property type="entry name" value="DNA_pol_III_sug/sutau_N"/>
</dbReference>
<evidence type="ECO:0000256" key="9">
    <source>
        <dbReference type="ARBA" id="ARBA00022840"/>
    </source>
</evidence>
<keyword evidence="10" id="KW-0239">DNA-directed DNA polymerase</keyword>
<dbReference type="NCBIfam" id="TIGR02397">
    <property type="entry name" value="dnaX_nterm"/>
    <property type="match status" value="1"/>
</dbReference>
<dbReference type="Pfam" id="PF12169">
    <property type="entry name" value="DNA_pol3_gamma3"/>
    <property type="match status" value="1"/>
</dbReference>
<dbReference type="Gene3D" id="3.40.50.300">
    <property type="entry name" value="P-loop containing nucleotide triphosphate hydrolases"/>
    <property type="match status" value="1"/>
</dbReference>
<keyword evidence="9" id="KW-0067">ATP-binding</keyword>
<dbReference type="PANTHER" id="PTHR11669:SF0">
    <property type="entry name" value="PROTEIN STICHEL-LIKE 2"/>
    <property type="match status" value="1"/>
</dbReference>
<dbReference type="Pfam" id="PF13177">
    <property type="entry name" value="DNA_pol3_delta2"/>
    <property type="match status" value="1"/>
</dbReference>
<keyword evidence="5" id="KW-0235">DNA replication</keyword>
<dbReference type="InterPro" id="IPR027417">
    <property type="entry name" value="P-loop_NTPase"/>
</dbReference>
<comment type="caution">
    <text evidence="14">The sequence shown here is derived from an EMBL/GenBank/DDBJ whole genome shotgun (WGS) entry which is preliminary data.</text>
</comment>
<gene>
    <name evidence="14" type="primary">dnaX</name>
    <name evidence="14" type="ORF">AAA081_06315</name>
</gene>
<dbReference type="CDD" id="cd18137">
    <property type="entry name" value="HLD_clamp_pol_III_gamma_tau"/>
    <property type="match status" value="1"/>
</dbReference>
<evidence type="ECO:0000256" key="5">
    <source>
        <dbReference type="ARBA" id="ARBA00022705"/>
    </source>
</evidence>
<evidence type="ECO:0000256" key="2">
    <source>
        <dbReference type="ARBA" id="ARBA00012417"/>
    </source>
</evidence>
<keyword evidence="4 14" id="KW-0548">Nucleotidyltransferase</keyword>
<evidence type="ECO:0000256" key="8">
    <source>
        <dbReference type="ARBA" id="ARBA00022833"/>
    </source>
</evidence>
<dbReference type="SUPFAM" id="SSF48019">
    <property type="entry name" value="post-AAA+ oligomerization domain-like"/>
    <property type="match status" value="1"/>
</dbReference>
<dbReference type="InterPro" id="IPR050238">
    <property type="entry name" value="DNA_Rep/Repair_Clamp_Loader"/>
</dbReference>
<keyword evidence="8" id="KW-0862">Zinc</keyword>
<dbReference type="PANTHER" id="PTHR11669">
    <property type="entry name" value="REPLICATION FACTOR C / DNA POLYMERASE III GAMMA-TAU SUBUNIT"/>
    <property type="match status" value="1"/>
</dbReference>
<dbReference type="EC" id="2.7.7.7" evidence="2"/>
<sequence>MQALYRKYRPKTFDDVVGQEMTITALKNQIKENRVHHAYIFSGTRGTGKTSVAKIFARAVNCLSPVGANPCNECKVCRGILEESLFDVMEIDAASNNSVDDIREIREHVAYAPAVAKKKVYIIDEVHMLSKGAFNALLKILEEPPAHALFILATTEPEKIPATILSRAQRFTFFRLKEEAIQGELARILDLEKRSYTDEGLAVIAAHSDGSMRDSLSILDQVLSMDDGVVDGELVRDALGLTEEEGIFRIVDGLFTGDGALIVDALNRAYDRGKNFSLLLDALIDYFRDLLFYGYTREVPKGLSESEGAAFEAHAKNLDEGYGFQVLQLFQQGREQFRYAKDPKTVVEILLLKALHLKDAGSLPGDEIVSLDAAPRKKVPVKKAEEPRKETAAVASSPEEKTKDDETIPEASEGQQTLSEARDRDIIEGDKTALAEDRWQEVQSAVREKSVACAALLKDVQSTKMEGNRLTILFQPKFSFHLQMLKKEANVKALAEGVKEALGPETTVAVEAIGDADDDVLQSIERVFKDVTIEKE</sequence>
<comment type="similarity">
    <text evidence="1">Belongs to the DnaX/STICHEL family.</text>
</comment>
<dbReference type="Gene3D" id="1.10.8.60">
    <property type="match status" value="1"/>
</dbReference>
<dbReference type="EMBL" id="JBBNPS010000016">
    <property type="protein sequence ID" value="MEQ3353903.1"/>
    <property type="molecule type" value="Genomic_DNA"/>
</dbReference>
<comment type="catalytic activity">
    <reaction evidence="11">
        <text>DNA(n) + a 2'-deoxyribonucleoside 5'-triphosphate = DNA(n+1) + diphosphate</text>
        <dbReference type="Rhea" id="RHEA:22508"/>
        <dbReference type="Rhea" id="RHEA-COMP:17339"/>
        <dbReference type="Rhea" id="RHEA-COMP:17340"/>
        <dbReference type="ChEBI" id="CHEBI:33019"/>
        <dbReference type="ChEBI" id="CHEBI:61560"/>
        <dbReference type="ChEBI" id="CHEBI:173112"/>
        <dbReference type="EC" id="2.7.7.7"/>
    </reaction>
</comment>
<keyword evidence="3 14" id="KW-0808">Transferase</keyword>
<feature type="domain" description="AAA+ ATPase" evidence="13">
    <location>
        <begin position="35"/>
        <end position="178"/>
    </location>
</feature>
<evidence type="ECO:0000313" key="14">
    <source>
        <dbReference type="EMBL" id="MEQ3353903.1"/>
    </source>
</evidence>
<dbReference type="InterPro" id="IPR003593">
    <property type="entry name" value="AAA+_ATPase"/>
</dbReference>
<dbReference type="CDD" id="cd00009">
    <property type="entry name" value="AAA"/>
    <property type="match status" value="1"/>
</dbReference>
<evidence type="ECO:0000256" key="1">
    <source>
        <dbReference type="ARBA" id="ARBA00006360"/>
    </source>
</evidence>
<evidence type="ECO:0000259" key="13">
    <source>
        <dbReference type="SMART" id="SM00382"/>
    </source>
</evidence>
<dbReference type="PRINTS" id="PR00300">
    <property type="entry name" value="CLPPROTEASEA"/>
</dbReference>
<evidence type="ECO:0000313" key="15">
    <source>
        <dbReference type="Proteomes" id="UP001481872"/>
    </source>
</evidence>
<name>A0ABV1J7L8_9FIRM</name>
<organism evidence="14 15">
    <name type="scientific">Aedoeadaptatus acetigenes</name>
    <dbReference type="NCBI Taxonomy" id="2981723"/>
    <lineage>
        <taxon>Bacteria</taxon>
        <taxon>Bacillati</taxon>
        <taxon>Bacillota</taxon>
        <taxon>Tissierellia</taxon>
        <taxon>Tissierellales</taxon>
        <taxon>Peptoniphilaceae</taxon>
        <taxon>Aedoeadaptatus</taxon>
    </lineage>
</organism>
<dbReference type="Proteomes" id="UP001481872">
    <property type="component" value="Unassembled WGS sequence"/>
</dbReference>
<dbReference type="RefSeq" id="WP_349054190.1">
    <property type="nucleotide sequence ID" value="NZ_JBBNPS010000016.1"/>
</dbReference>
<evidence type="ECO:0000256" key="11">
    <source>
        <dbReference type="ARBA" id="ARBA00049244"/>
    </source>
</evidence>
<dbReference type="Pfam" id="PF22608">
    <property type="entry name" value="DNAX_ATPase_lid"/>
    <property type="match status" value="1"/>
</dbReference>
<dbReference type="SMART" id="SM00382">
    <property type="entry name" value="AAA"/>
    <property type="match status" value="1"/>
</dbReference>
<dbReference type="NCBIfam" id="NF004046">
    <property type="entry name" value="PRK05563.1"/>
    <property type="match status" value="1"/>
</dbReference>
<evidence type="ECO:0000256" key="4">
    <source>
        <dbReference type="ARBA" id="ARBA00022695"/>
    </source>
</evidence>
<evidence type="ECO:0000256" key="6">
    <source>
        <dbReference type="ARBA" id="ARBA00022723"/>
    </source>
</evidence>
<accession>A0ABV1J7L8</accession>
<protein>
    <recommendedName>
        <fullName evidence="2">DNA-directed DNA polymerase</fullName>
        <ecNumber evidence="2">2.7.7.7</ecNumber>
    </recommendedName>
</protein>
<evidence type="ECO:0000256" key="3">
    <source>
        <dbReference type="ARBA" id="ARBA00022679"/>
    </source>
</evidence>
<reference evidence="14 15" key="1">
    <citation type="submission" date="2024-04" db="EMBL/GenBank/DDBJ databases">
        <title>Human intestinal bacterial collection.</title>
        <authorList>
            <person name="Pauvert C."/>
            <person name="Hitch T.C.A."/>
            <person name="Clavel T."/>
        </authorList>
    </citation>
    <scope>NUCLEOTIDE SEQUENCE [LARGE SCALE GENOMIC DNA]</scope>
    <source>
        <strain evidence="14 15">CLA-SR-H026</strain>
    </source>
</reference>
<evidence type="ECO:0000256" key="7">
    <source>
        <dbReference type="ARBA" id="ARBA00022741"/>
    </source>
</evidence>
<dbReference type="InterPro" id="IPR045085">
    <property type="entry name" value="HLD_clamp_pol_III_gamma_tau"/>
</dbReference>
<keyword evidence="6" id="KW-0479">Metal-binding</keyword>
<feature type="region of interest" description="Disordered" evidence="12">
    <location>
        <begin position="379"/>
        <end position="424"/>
    </location>
</feature>
<keyword evidence="7" id="KW-0547">Nucleotide-binding</keyword>
<dbReference type="SUPFAM" id="SSF52540">
    <property type="entry name" value="P-loop containing nucleoside triphosphate hydrolases"/>
    <property type="match status" value="1"/>
</dbReference>
<dbReference type="Gene3D" id="1.20.272.10">
    <property type="match status" value="1"/>
</dbReference>
<evidence type="ECO:0000256" key="12">
    <source>
        <dbReference type="SAM" id="MobiDB-lite"/>
    </source>
</evidence>
<evidence type="ECO:0000256" key="10">
    <source>
        <dbReference type="ARBA" id="ARBA00022932"/>
    </source>
</evidence>
<dbReference type="InterPro" id="IPR022754">
    <property type="entry name" value="DNA_pol_III_gamma-3"/>
</dbReference>
<dbReference type="InterPro" id="IPR001270">
    <property type="entry name" value="ClpA/B"/>
</dbReference>
<dbReference type="InterPro" id="IPR008921">
    <property type="entry name" value="DNA_pol3_clamp-load_cplx_C"/>
</dbReference>